<dbReference type="Proteomes" id="UP001056707">
    <property type="component" value="Chromosome"/>
</dbReference>
<protein>
    <submittedName>
        <fullName evidence="1">Uncharacterized protein</fullName>
    </submittedName>
</protein>
<proteinExistence type="predicted"/>
<sequence length="50" mass="5858">MSEKVIKVTFADDMPKGLSFLRIGSHFFINKDYSLDRIRNQLKEVQRNGN</sequence>
<keyword evidence="2" id="KW-1185">Reference proteome</keyword>
<evidence type="ECO:0000313" key="2">
    <source>
        <dbReference type="Proteomes" id="UP001056707"/>
    </source>
</evidence>
<accession>A0ABY5BPH4</accession>
<organism evidence="1 2">
    <name type="scientific">Fructilactobacillus myrtifloralis</name>
    <dbReference type="NCBI Taxonomy" id="2940301"/>
    <lineage>
        <taxon>Bacteria</taxon>
        <taxon>Bacillati</taxon>
        <taxon>Bacillota</taxon>
        <taxon>Bacilli</taxon>
        <taxon>Lactobacillales</taxon>
        <taxon>Lactobacillaceae</taxon>
        <taxon>Fructilactobacillus</taxon>
    </lineage>
</organism>
<evidence type="ECO:0000313" key="1">
    <source>
        <dbReference type="EMBL" id="USS85120.1"/>
    </source>
</evidence>
<dbReference type="EMBL" id="CP097116">
    <property type="protein sequence ID" value="USS85120.1"/>
    <property type="molecule type" value="Genomic_DNA"/>
</dbReference>
<name>A0ABY5BPH4_9LACO</name>
<dbReference type="RefSeq" id="WP_252750015.1">
    <property type="nucleotide sequence ID" value="NZ_CP097116.1"/>
</dbReference>
<gene>
    <name evidence="1" type="ORF">M3M35_00140</name>
</gene>
<reference evidence="1" key="1">
    <citation type="submission" date="2022-05" db="EMBL/GenBank/DDBJ databases">
        <authorList>
            <person name="Oliphant S.A."/>
            <person name="Watson-Haigh N.S."/>
            <person name="Sumby K.M."/>
            <person name="Gardner J.M."/>
            <person name="Jiranek V."/>
        </authorList>
    </citation>
    <scope>NUCLEOTIDE SEQUENCE</scope>
    <source>
        <strain evidence="1">KI16_H9</strain>
    </source>
</reference>